<keyword evidence="4 6" id="KW-0732">Signal</keyword>
<dbReference type="EMBL" id="JACMRX010000002">
    <property type="protein sequence ID" value="KAF7995236.1"/>
    <property type="molecule type" value="Genomic_DNA"/>
</dbReference>
<dbReference type="OrthoDB" id="43654at2759"/>
<proteinExistence type="inferred from homology"/>
<organism evidence="8 9">
    <name type="scientific">Aphidius gifuensis</name>
    <name type="common">Parasitoid wasp</name>
    <dbReference type="NCBI Taxonomy" id="684658"/>
    <lineage>
        <taxon>Eukaryota</taxon>
        <taxon>Metazoa</taxon>
        <taxon>Ecdysozoa</taxon>
        <taxon>Arthropoda</taxon>
        <taxon>Hexapoda</taxon>
        <taxon>Insecta</taxon>
        <taxon>Pterygota</taxon>
        <taxon>Neoptera</taxon>
        <taxon>Endopterygota</taxon>
        <taxon>Hymenoptera</taxon>
        <taxon>Apocrita</taxon>
        <taxon>Ichneumonoidea</taxon>
        <taxon>Braconidae</taxon>
        <taxon>Aphidiinae</taxon>
        <taxon>Aphidius</taxon>
    </lineage>
</organism>
<evidence type="ECO:0000256" key="6">
    <source>
        <dbReference type="SAM" id="SignalP"/>
    </source>
</evidence>
<evidence type="ECO:0000313" key="9">
    <source>
        <dbReference type="Proteomes" id="UP000639338"/>
    </source>
</evidence>
<dbReference type="PROSITE" id="PS01009">
    <property type="entry name" value="CRISP_1"/>
    <property type="match status" value="1"/>
</dbReference>
<dbReference type="SUPFAM" id="SSF55797">
    <property type="entry name" value="PR-1-like"/>
    <property type="match status" value="1"/>
</dbReference>
<evidence type="ECO:0000256" key="1">
    <source>
        <dbReference type="ARBA" id="ARBA00004613"/>
    </source>
</evidence>
<evidence type="ECO:0000256" key="3">
    <source>
        <dbReference type="ARBA" id="ARBA00022525"/>
    </source>
</evidence>
<dbReference type="InterPro" id="IPR018244">
    <property type="entry name" value="Allrgn_V5/Tpx1_CS"/>
</dbReference>
<dbReference type="PROSITE" id="PS01010">
    <property type="entry name" value="CRISP_2"/>
    <property type="match status" value="1"/>
</dbReference>
<dbReference type="Proteomes" id="UP000639338">
    <property type="component" value="Unassembled WGS sequence"/>
</dbReference>
<evidence type="ECO:0000259" key="7">
    <source>
        <dbReference type="SMART" id="SM00198"/>
    </source>
</evidence>
<evidence type="ECO:0000256" key="5">
    <source>
        <dbReference type="ARBA" id="ARBA00023157"/>
    </source>
</evidence>
<evidence type="ECO:0000313" key="8">
    <source>
        <dbReference type="EMBL" id="KAF7995236.1"/>
    </source>
</evidence>
<dbReference type="InterPro" id="IPR034763">
    <property type="entry name" value="P14a_insect"/>
</dbReference>
<dbReference type="Pfam" id="PF00188">
    <property type="entry name" value="CAP"/>
    <property type="match status" value="1"/>
</dbReference>
<gene>
    <name evidence="8" type="ORF">HCN44_004708</name>
</gene>
<accession>A0A834Y299</accession>
<keyword evidence="5" id="KW-1015">Disulfide bond</keyword>
<dbReference type="PIRSF" id="PIRSF038921">
    <property type="entry name" value="P14a"/>
    <property type="match status" value="1"/>
</dbReference>
<dbReference type="SMART" id="SM00198">
    <property type="entry name" value="SCP"/>
    <property type="match status" value="1"/>
</dbReference>
<dbReference type="Gene3D" id="3.40.33.10">
    <property type="entry name" value="CAP"/>
    <property type="match status" value="1"/>
</dbReference>
<dbReference type="InterPro" id="IPR002413">
    <property type="entry name" value="V5_allergen-like"/>
</dbReference>
<name>A0A834Y299_APHGI</name>
<comment type="caution">
    <text evidence="8">The sequence shown here is derived from an EMBL/GenBank/DDBJ whole genome shotgun (WGS) entry which is preliminary data.</text>
</comment>
<dbReference type="InterPro" id="IPR001283">
    <property type="entry name" value="CRISP-related"/>
</dbReference>
<keyword evidence="9" id="KW-1185">Reference proteome</keyword>
<evidence type="ECO:0000256" key="2">
    <source>
        <dbReference type="ARBA" id="ARBA00009923"/>
    </source>
</evidence>
<sequence>MSRLCCLIVIMASLILIIDAVDYCRMNSCGGKPHTMCLFPTRKPGAACGKLHSNLLTPTDKQNIVIAHNRWRNIVASGKEKRGKPGPQPAGVIPALAWDEDLAEIAQRWANQCDFNHDKCRNLDKFTAGQNLAIQKDSAQYGASITDMIQMWYDEVKDFNRNDVKKFKFGKDIGHYTQLVWGTTTHVGCGIAKYHDGKWFTTYLVCNYGPAGNWLNTQIYKTK</sequence>
<dbReference type="PRINTS" id="PR00837">
    <property type="entry name" value="V5TPXLIKE"/>
</dbReference>
<dbReference type="PANTHER" id="PTHR10334">
    <property type="entry name" value="CYSTEINE-RICH SECRETORY PROTEIN-RELATED"/>
    <property type="match status" value="1"/>
</dbReference>
<reference evidence="8 9" key="1">
    <citation type="submission" date="2020-08" db="EMBL/GenBank/DDBJ databases">
        <title>Aphidius gifuensis genome sequencing and assembly.</title>
        <authorList>
            <person name="Du Z."/>
        </authorList>
    </citation>
    <scope>NUCLEOTIDE SEQUENCE [LARGE SCALE GENOMIC DNA]</scope>
    <source>
        <strain evidence="8">YNYX2018</strain>
        <tissue evidence="8">Adults</tissue>
    </source>
</reference>
<comment type="subcellular location">
    <subcellularLocation>
        <location evidence="1">Secreted</location>
    </subcellularLocation>
</comment>
<feature type="signal peptide" evidence="6">
    <location>
        <begin position="1"/>
        <end position="20"/>
    </location>
</feature>
<dbReference type="GO" id="GO:0005576">
    <property type="term" value="C:extracellular region"/>
    <property type="evidence" value="ECO:0007669"/>
    <property type="project" value="UniProtKB-SubCell"/>
</dbReference>
<dbReference type="AlphaFoldDB" id="A0A834Y299"/>
<protein>
    <recommendedName>
        <fullName evidence="7">SCP domain-containing protein</fullName>
    </recommendedName>
</protein>
<evidence type="ECO:0000256" key="4">
    <source>
        <dbReference type="ARBA" id="ARBA00022729"/>
    </source>
</evidence>
<feature type="chain" id="PRO_5032690709" description="SCP domain-containing protein" evidence="6">
    <location>
        <begin position="21"/>
        <end position="223"/>
    </location>
</feature>
<dbReference type="InterPro" id="IPR014044">
    <property type="entry name" value="CAP_dom"/>
</dbReference>
<comment type="similarity">
    <text evidence="2">Belongs to the CRISP family.</text>
</comment>
<feature type="domain" description="SCP" evidence="7">
    <location>
        <begin position="59"/>
        <end position="216"/>
    </location>
</feature>
<keyword evidence="3" id="KW-0964">Secreted</keyword>
<dbReference type="InterPro" id="IPR035940">
    <property type="entry name" value="CAP_sf"/>
</dbReference>
<dbReference type="CDD" id="cd05380">
    <property type="entry name" value="CAP_euk"/>
    <property type="match status" value="1"/>
</dbReference>
<dbReference type="PRINTS" id="PR00838">
    <property type="entry name" value="V5ALLERGEN"/>
</dbReference>